<accession>A0A9Q1K4Q3</accession>
<evidence type="ECO:0000313" key="6">
    <source>
        <dbReference type="Proteomes" id="UP001153076"/>
    </source>
</evidence>
<keyword evidence="6" id="KW-1185">Reference proteome</keyword>
<dbReference type="GO" id="GO:0003723">
    <property type="term" value="F:RNA binding"/>
    <property type="evidence" value="ECO:0007669"/>
    <property type="project" value="UniProtKB-UniRule"/>
</dbReference>
<evidence type="ECO:0000313" key="5">
    <source>
        <dbReference type="EMBL" id="KAJ8436449.1"/>
    </source>
</evidence>
<evidence type="ECO:0000259" key="3">
    <source>
        <dbReference type="PROSITE" id="PS50102"/>
    </source>
</evidence>
<feature type="region of interest" description="Disordered" evidence="2">
    <location>
        <begin position="162"/>
        <end position="183"/>
    </location>
</feature>
<evidence type="ECO:0000256" key="2">
    <source>
        <dbReference type="SAM" id="MobiDB-lite"/>
    </source>
</evidence>
<dbReference type="Pfam" id="PF00076">
    <property type="entry name" value="RRM_1"/>
    <property type="match status" value="1"/>
</dbReference>
<evidence type="ECO:0000256" key="1">
    <source>
        <dbReference type="PROSITE-ProRule" id="PRU00176"/>
    </source>
</evidence>
<feature type="domain" description="RRM" evidence="3">
    <location>
        <begin position="31"/>
        <end position="119"/>
    </location>
</feature>
<organism evidence="5 6">
    <name type="scientific">Carnegiea gigantea</name>
    <dbReference type="NCBI Taxonomy" id="171969"/>
    <lineage>
        <taxon>Eukaryota</taxon>
        <taxon>Viridiplantae</taxon>
        <taxon>Streptophyta</taxon>
        <taxon>Embryophyta</taxon>
        <taxon>Tracheophyta</taxon>
        <taxon>Spermatophyta</taxon>
        <taxon>Magnoliopsida</taxon>
        <taxon>eudicotyledons</taxon>
        <taxon>Gunneridae</taxon>
        <taxon>Pentapetalae</taxon>
        <taxon>Caryophyllales</taxon>
        <taxon>Cactineae</taxon>
        <taxon>Cactaceae</taxon>
        <taxon>Cactoideae</taxon>
        <taxon>Echinocereeae</taxon>
        <taxon>Carnegiea</taxon>
    </lineage>
</organism>
<dbReference type="InterPro" id="IPR000504">
    <property type="entry name" value="RRM_dom"/>
</dbReference>
<dbReference type="Proteomes" id="UP001153076">
    <property type="component" value="Unassembled WGS sequence"/>
</dbReference>
<dbReference type="EMBL" id="JAKOGI010000539">
    <property type="protein sequence ID" value="KAJ8433439.1"/>
    <property type="molecule type" value="Genomic_DNA"/>
</dbReference>
<dbReference type="SUPFAM" id="SSF54928">
    <property type="entry name" value="RNA-binding domain, RBD"/>
    <property type="match status" value="1"/>
</dbReference>
<dbReference type="InterPro" id="IPR012677">
    <property type="entry name" value="Nucleotide-bd_a/b_plait_sf"/>
</dbReference>
<dbReference type="PROSITE" id="PS50102">
    <property type="entry name" value="RRM"/>
    <property type="match status" value="1"/>
</dbReference>
<reference evidence="5" key="1">
    <citation type="submission" date="2022-04" db="EMBL/GenBank/DDBJ databases">
        <title>Carnegiea gigantea Genome sequencing and assembly v2.</title>
        <authorList>
            <person name="Copetti D."/>
            <person name="Sanderson M.J."/>
            <person name="Burquez A."/>
            <person name="Wojciechowski M.F."/>
        </authorList>
    </citation>
    <scope>NUCLEOTIDE SEQUENCE</scope>
    <source>
        <strain evidence="5">SGP5-SGP5p</strain>
        <tissue evidence="5">Aerial part</tissue>
    </source>
</reference>
<dbReference type="CDD" id="cd00590">
    <property type="entry name" value="RRM_SF"/>
    <property type="match status" value="1"/>
</dbReference>
<dbReference type="Gene3D" id="3.30.70.330">
    <property type="match status" value="1"/>
</dbReference>
<evidence type="ECO:0000313" key="4">
    <source>
        <dbReference type="EMBL" id="KAJ8433439.1"/>
    </source>
</evidence>
<proteinExistence type="predicted"/>
<dbReference type="EMBL" id="JAKOGI010000343">
    <property type="protein sequence ID" value="KAJ8436449.1"/>
    <property type="molecule type" value="Genomic_DNA"/>
</dbReference>
<dbReference type="SMART" id="SM00360">
    <property type="entry name" value="RRM"/>
    <property type="match status" value="1"/>
</dbReference>
<gene>
    <name evidence="4" type="ORF">Cgig2_017399</name>
    <name evidence="5" type="ORF">Cgig2_030961</name>
</gene>
<keyword evidence="1" id="KW-0694">RNA-binding</keyword>
<protein>
    <recommendedName>
        <fullName evidence="3">RRM domain-containing protein</fullName>
    </recommendedName>
</protein>
<sequence length="217" mass="24164">MEHSNRVRRRRVSMPKHEPIAKALASNSKVFPLFVDNLPEDLSIIGLKDLFSSFENVLDAYIPNKLGRKFGKKNGFVKFVDITEDMKAVKHVNGKIAGDSPYILSSPNGNKLEAQKCANEAVEENIHEGLSDNNGEDIDSTLRPFDGPLELKLQLHEKSERCKLSNRSKKSGSKNLKSNHELPTPTEIVKEALDFGKRLGISVVGDEISTIEELQEA</sequence>
<dbReference type="AlphaFoldDB" id="A0A9Q1K4Q3"/>
<name>A0A9Q1K4Q3_9CARY</name>
<dbReference type="InterPro" id="IPR035979">
    <property type="entry name" value="RBD_domain_sf"/>
</dbReference>
<dbReference type="OrthoDB" id="6730379at2759"/>
<comment type="caution">
    <text evidence="5">The sequence shown here is derived from an EMBL/GenBank/DDBJ whole genome shotgun (WGS) entry which is preliminary data.</text>
</comment>